<evidence type="ECO:0000313" key="2">
    <source>
        <dbReference type="Proteomes" id="UP000295565"/>
    </source>
</evidence>
<organism evidence="1 2">
    <name type="scientific">Celerinatantimonas diazotrophica</name>
    <dbReference type="NCBI Taxonomy" id="412034"/>
    <lineage>
        <taxon>Bacteria</taxon>
        <taxon>Pseudomonadati</taxon>
        <taxon>Pseudomonadota</taxon>
        <taxon>Gammaproteobacteria</taxon>
        <taxon>Celerinatantimonadaceae</taxon>
        <taxon>Celerinatantimonas</taxon>
    </lineage>
</organism>
<dbReference type="EMBL" id="SMGD01000014">
    <property type="protein sequence ID" value="TCK47548.1"/>
    <property type="molecule type" value="Genomic_DNA"/>
</dbReference>
<proteinExistence type="predicted"/>
<dbReference type="AlphaFoldDB" id="A0A4R1JAB1"/>
<gene>
    <name evidence="1" type="ORF">EV690_2579</name>
</gene>
<sequence length="64" mass="7461">MIPSEQQWMRIFKELCLGNMLQPSPLRYLEIIHELAQMIIGISVHLQWDAMVIHAQTAVECIKN</sequence>
<name>A0A4R1JAB1_9GAMM</name>
<reference evidence="1 2" key="1">
    <citation type="submission" date="2019-03" db="EMBL/GenBank/DDBJ databases">
        <title>Genomic Encyclopedia of Type Strains, Phase IV (KMG-IV): sequencing the most valuable type-strain genomes for metagenomic binning, comparative biology and taxonomic classification.</title>
        <authorList>
            <person name="Goeker M."/>
        </authorList>
    </citation>
    <scope>NUCLEOTIDE SEQUENCE [LARGE SCALE GENOMIC DNA]</scope>
    <source>
        <strain evidence="1 2">DSM 18577</strain>
    </source>
</reference>
<evidence type="ECO:0000313" key="1">
    <source>
        <dbReference type="EMBL" id="TCK47548.1"/>
    </source>
</evidence>
<comment type="caution">
    <text evidence="1">The sequence shown here is derived from an EMBL/GenBank/DDBJ whole genome shotgun (WGS) entry which is preliminary data.</text>
</comment>
<protein>
    <submittedName>
        <fullName evidence="1">Uncharacterized protein</fullName>
    </submittedName>
</protein>
<accession>A0A4R1JAB1</accession>
<keyword evidence="2" id="KW-1185">Reference proteome</keyword>
<dbReference type="Proteomes" id="UP000295565">
    <property type="component" value="Unassembled WGS sequence"/>
</dbReference>